<dbReference type="OrthoDB" id="4362at2759"/>
<dbReference type="EMBL" id="KZ501830">
    <property type="protein sequence ID" value="PKU87998.1"/>
    <property type="molecule type" value="Genomic_DNA"/>
</dbReference>
<dbReference type="Pfam" id="PF02672">
    <property type="entry name" value="CP12"/>
    <property type="match status" value="1"/>
</dbReference>
<evidence type="ECO:0000313" key="4">
    <source>
        <dbReference type="Proteomes" id="UP000233837"/>
    </source>
</evidence>
<accession>A0A2I0XJB7</accession>
<reference evidence="3 4" key="1">
    <citation type="journal article" date="2016" name="Sci. Rep.">
        <title>The Dendrobium catenatum Lindl. genome sequence provides insights into polysaccharide synthase, floral development and adaptive evolution.</title>
        <authorList>
            <person name="Zhang G.Q."/>
            <person name="Xu Q."/>
            <person name="Bian C."/>
            <person name="Tsai W.C."/>
            <person name="Yeh C.M."/>
            <person name="Liu K.W."/>
            <person name="Yoshida K."/>
            <person name="Zhang L.S."/>
            <person name="Chang S.B."/>
            <person name="Chen F."/>
            <person name="Shi Y."/>
            <person name="Su Y.Y."/>
            <person name="Zhang Y.Q."/>
            <person name="Chen L.J."/>
            <person name="Yin Y."/>
            <person name="Lin M."/>
            <person name="Huang H."/>
            <person name="Deng H."/>
            <person name="Wang Z.W."/>
            <person name="Zhu S.L."/>
            <person name="Zhao X."/>
            <person name="Deng C."/>
            <person name="Niu S.C."/>
            <person name="Huang J."/>
            <person name="Wang M."/>
            <person name="Liu G.H."/>
            <person name="Yang H.J."/>
            <person name="Xiao X.J."/>
            <person name="Hsiao Y.Y."/>
            <person name="Wu W.L."/>
            <person name="Chen Y.Y."/>
            <person name="Mitsuda N."/>
            <person name="Ohme-Takagi M."/>
            <person name="Luo Y.B."/>
            <person name="Van de Peer Y."/>
            <person name="Liu Z.J."/>
        </authorList>
    </citation>
    <scope>NUCLEOTIDE SEQUENCE [LARGE SCALE GENOMIC DNA]</scope>
    <source>
        <tissue evidence="3">The whole plant</tissue>
    </source>
</reference>
<dbReference type="SMART" id="SM01093">
    <property type="entry name" value="CP12"/>
    <property type="match status" value="1"/>
</dbReference>
<keyword evidence="4" id="KW-1185">Reference proteome</keyword>
<dbReference type="AlphaFoldDB" id="A0A2I0XJB7"/>
<feature type="domain" description="CP12" evidence="2">
    <location>
        <begin position="63"/>
        <end position="136"/>
    </location>
</feature>
<proteinExistence type="predicted"/>
<protein>
    <submittedName>
        <fullName evidence="3">Calvin cycle protein CP12-3, chloroplastic</fullName>
    </submittedName>
</protein>
<name>A0A2I0XJB7_9ASPA</name>
<evidence type="ECO:0000313" key="3">
    <source>
        <dbReference type="EMBL" id="PKU87998.1"/>
    </source>
</evidence>
<dbReference type="InterPro" id="IPR039314">
    <property type="entry name" value="CP12-like"/>
</dbReference>
<feature type="disulfide bond" evidence="1">
    <location>
        <begin position="122"/>
        <end position="131"/>
    </location>
</feature>
<keyword evidence="1" id="KW-1015">Disulfide bond</keyword>
<dbReference type="InterPro" id="IPR003823">
    <property type="entry name" value="CP12_dom"/>
</dbReference>
<dbReference type="SMR" id="A0A2I0XJB7"/>
<feature type="disulfide bond" evidence="1">
    <location>
        <begin position="78"/>
        <end position="89"/>
    </location>
</feature>
<sequence>MACVSFSPSWTLSCPPLRRCSSMFNSKQIPTLSVIFVRSHRGPAPAAAGLKRYWGTAMRELNLSKMIEKKVAEAMDVCNGEEGMRSDGCRVAWDEVEEVSSALADLRRRLADSAVDPLEPFCLQNPEDEECRIYEY</sequence>
<dbReference type="Proteomes" id="UP000233837">
    <property type="component" value="Unassembled WGS sequence"/>
</dbReference>
<dbReference type="PANTHER" id="PTHR33921:SF16">
    <property type="entry name" value="CALVIN CYCLE PROTEIN CP12-3, CHLOROPLASTIC"/>
    <property type="match status" value="1"/>
</dbReference>
<gene>
    <name evidence="3" type="primary">CP12-3</name>
    <name evidence="3" type="ORF">MA16_Dca007940</name>
</gene>
<evidence type="ECO:0000256" key="1">
    <source>
        <dbReference type="PIRSR" id="PIRSR639314-50"/>
    </source>
</evidence>
<dbReference type="PANTHER" id="PTHR33921">
    <property type="entry name" value="CALVIN CYCLE PROTEIN CP12-2, CHLOROPLASTIC"/>
    <property type="match status" value="1"/>
</dbReference>
<evidence type="ECO:0000259" key="2">
    <source>
        <dbReference type="SMART" id="SM01093"/>
    </source>
</evidence>
<dbReference type="GO" id="GO:0080153">
    <property type="term" value="P:negative regulation of reductive pentose-phosphate cycle"/>
    <property type="evidence" value="ECO:0007669"/>
    <property type="project" value="TreeGrafter"/>
</dbReference>
<reference evidence="3 4" key="2">
    <citation type="journal article" date="2017" name="Nature">
        <title>The Apostasia genome and the evolution of orchids.</title>
        <authorList>
            <person name="Zhang G.Q."/>
            <person name="Liu K.W."/>
            <person name="Li Z."/>
            <person name="Lohaus R."/>
            <person name="Hsiao Y.Y."/>
            <person name="Niu S.C."/>
            <person name="Wang J.Y."/>
            <person name="Lin Y.C."/>
            <person name="Xu Q."/>
            <person name="Chen L.J."/>
            <person name="Yoshida K."/>
            <person name="Fujiwara S."/>
            <person name="Wang Z.W."/>
            <person name="Zhang Y.Q."/>
            <person name="Mitsuda N."/>
            <person name="Wang M."/>
            <person name="Liu G.H."/>
            <person name="Pecoraro L."/>
            <person name="Huang H.X."/>
            <person name="Xiao X.J."/>
            <person name="Lin M."/>
            <person name="Wu X.Y."/>
            <person name="Wu W.L."/>
            <person name="Chen Y.Y."/>
            <person name="Chang S.B."/>
            <person name="Sakamoto S."/>
            <person name="Ohme-Takagi M."/>
            <person name="Yagi M."/>
            <person name="Zeng S.J."/>
            <person name="Shen C.Y."/>
            <person name="Yeh C.M."/>
            <person name="Luo Y.B."/>
            <person name="Tsai W.C."/>
            <person name="Van de Peer Y."/>
            <person name="Liu Z.J."/>
        </authorList>
    </citation>
    <scope>NUCLEOTIDE SEQUENCE [LARGE SCALE GENOMIC DNA]</scope>
    <source>
        <tissue evidence="3">The whole plant</tissue>
    </source>
</reference>
<dbReference type="GO" id="GO:0009507">
    <property type="term" value="C:chloroplast"/>
    <property type="evidence" value="ECO:0007669"/>
    <property type="project" value="TreeGrafter"/>
</dbReference>
<organism evidence="3 4">
    <name type="scientific">Dendrobium catenatum</name>
    <dbReference type="NCBI Taxonomy" id="906689"/>
    <lineage>
        <taxon>Eukaryota</taxon>
        <taxon>Viridiplantae</taxon>
        <taxon>Streptophyta</taxon>
        <taxon>Embryophyta</taxon>
        <taxon>Tracheophyta</taxon>
        <taxon>Spermatophyta</taxon>
        <taxon>Magnoliopsida</taxon>
        <taxon>Liliopsida</taxon>
        <taxon>Asparagales</taxon>
        <taxon>Orchidaceae</taxon>
        <taxon>Epidendroideae</taxon>
        <taxon>Malaxideae</taxon>
        <taxon>Dendrobiinae</taxon>
        <taxon>Dendrobium</taxon>
    </lineage>
</organism>